<dbReference type="Gene3D" id="3.40.720.10">
    <property type="entry name" value="Alkaline Phosphatase, subunit A"/>
    <property type="match status" value="1"/>
</dbReference>
<evidence type="ECO:0000256" key="3">
    <source>
        <dbReference type="SAM" id="MobiDB-lite"/>
    </source>
</evidence>
<dbReference type="PANTHER" id="PTHR42693:SF53">
    <property type="entry name" value="ENDO-4-O-SULFATASE"/>
    <property type="match status" value="1"/>
</dbReference>
<evidence type="ECO:0000256" key="2">
    <source>
        <dbReference type="ARBA" id="ARBA00022801"/>
    </source>
</evidence>
<evidence type="ECO:0000256" key="1">
    <source>
        <dbReference type="ARBA" id="ARBA00008779"/>
    </source>
</evidence>
<feature type="region of interest" description="Disordered" evidence="3">
    <location>
        <begin position="442"/>
        <end position="476"/>
    </location>
</feature>
<dbReference type="InterPro" id="IPR017850">
    <property type="entry name" value="Alkaline_phosphatase_core_sf"/>
</dbReference>
<dbReference type="EMBL" id="JAPDDS010000004">
    <property type="protein sequence ID" value="MCW1885010.1"/>
    <property type="molecule type" value="Genomic_DNA"/>
</dbReference>
<accession>A0ABT3FPU4</accession>
<comment type="similarity">
    <text evidence="1">Belongs to the sulfatase family.</text>
</comment>
<sequence>MKSNHMILGLLAAVAIPAHAERKPNVLLIVADDLGWGELTSQGFTKDIPTPNIDSISANGVRFTNGYVSGPYCSPTRAGLLTGRYQQRFGHEFNPGNPVEAGTAIGLSLQETTIGDRLKSAGYATGWFGKSHLGNTPEFHPQKRGFDEFYGFLGGAHGYFEPGRGDNAVLRGTEPVKETGYLTETFASEAASFIERKKDQQWFVYLPFNAVHAPLDTLKKYDDRFASISDPKRRKFAALLSALDDSVGTVLNKVRDLKLEEDTIVYFISDNGGPTQSITSGNGPLKGYKAQTSEGGIRVPFAIQWKGTIPAGKVDERPVIQLDLLPTSLAAAGVEIDPAWKLDGVNLLPYLKEGGKTEAPHEALYWRFGQQIAIRKGEWKLVKSAEDGIRYGGGKASADGAKLYNLTTDIGEKNDLASEHPDKVKELTEAWNAWNATLVDPKWTPNGNRRNAQRRREVAGNASRTGPWKSGDALSAENSPDIAGKGFTIAAQIEGEPKDGVILAHGGTSRGYALHLARGKLVLSVRDGGELSSVVGTEPVAAGSRKVEATVAADGQVKLAVDGQPAGEGKLASIVTRAPGQGLTVGNDGGAAVGEYAAPHAYEGKVTNATVTAH</sequence>
<proteinExistence type="inferred from homology"/>
<feature type="signal peptide" evidence="4">
    <location>
        <begin position="1"/>
        <end position="20"/>
    </location>
</feature>
<dbReference type="InterPro" id="IPR013320">
    <property type="entry name" value="ConA-like_dom_sf"/>
</dbReference>
<evidence type="ECO:0000313" key="6">
    <source>
        <dbReference type="EMBL" id="MCW1885010.1"/>
    </source>
</evidence>
<feature type="chain" id="PRO_5046074983" evidence="4">
    <location>
        <begin position="21"/>
        <end position="614"/>
    </location>
</feature>
<dbReference type="InterPro" id="IPR000917">
    <property type="entry name" value="Sulfatase_N"/>
</dbReference>
<keyword evidence="7" id="KW-1185">Reference proteome</keyword>
<dbReference type="Pfam" id="PF00884">
    <property type="entry name" value="Sulfatase"/>
    <property type="match status" value="1"/>
</dbReference>
<evidence type="ECO:0000259" key="5">
    <source>
        <dbReference type="Pfam" id="PF00884"/>
    </source>
</evidence>
<protein>
    <submittedName>
        <fullName evidence="6">Sulfatase-like hydrolase/transferase</fullName>
    </submittedName>
</protein>
<gene>
    <name evidence="6" type="ORF">OKA04_09750</name>
</gene>
<evidence type="ECO:0000313" key="7">
    <source>
        <dbReference type="Proteomes" id="UP001207930"/>
    </source>
</evidence>
<dbReference type="Gene3D" id="3.30.1120.10">
    <property type="match status" value="1"/>
</dbReference>
<dbReference type="Proteomes" id="UP001207930">
    <property type="component" value="Unassembled WGS sequence"/>
</dbReference>
<dbReference type="Gene3D" id="2.60.120.200">
    <property type="match status" value="1"/>
</dbReference>
<comment type="caution">
    <text evidence="6">The sequence shown here is derived from an EMBL/GenBank/DDBJ whole genome shotgun (WGS) entry which is preliminary data.</text>
</comment>
<keyword evidence="4" id="KW-0732">Signal</keyword>
<feature type="domain" description="Sulfatase N-terminal" evidence="5">
    <location>
        <begin position="24"/>
        <end position="334"/>
    </location>
</feature>
<keyword evidence="2" id="KW-0378">Hydrolase</keyword>
<evidence type="ECO:0000256" key="4">
    <source>
        <dbReference type="SAM" id="SignalP"/>
    </source>
</evidence>
<dbReference type="RefSeq" id="WP_264500968.1">
    <property type="nucleotide sequence ID" value="NZ_JAPDDS010000004.1"/>
</dbReference>
<dbReference type="InterPro" id="IPR050738">
    <property type="entry name" value="Sulfatase"/>
</dbReference>
<dbReference type="SUPFAM" id="SSF49899">
    <property type="entry name" value="Concanavalin A-like lectins/glucanases"/>
    <property type="match status" value="1"/>
</dbReference>
<name>A0ABT3FPU4_9BACT</name>
<organism evidence="6 7">
    <name type="scientific">Luteolibacter flavescens</name>
    <dbReference type="NCBI Taxonomy" id="1859460"/>
    <lineage>
        <taxon>Bacteria</taxon>
        <taxon>Pseudomonadati</taxon>
        <taxon>Verrucomicrobiota</taxon>
        <taxon>Verrucomicrobiia</taxon>
        <taxon>Verrucomicrobiales</taxon>
        <taxon>Verrucomicrobiaceae</taxon>
        <taxon>Luteolibacter</taxon>
    </lineage>
</organism>
<reference evidence="6 7" key="1">
    <citation type="submission" date="2022-10" db="EMBL/GenBank/DDBJ databases">
        <title>Luteolibacter flavescens strain MCCC 1K03193, whole genome shotgun sequencing project.</title>
        <authorList>
            <person name="Zhao G."/>
            <person name="Shen L."/>
        </authorList>
    </citation>
    <scope>NUCLEOTIDE SEQUENCE [LARGE SCALE GENOMIC DNA]</scope>
    <source>
        <strain evidence="6 7">MCCC 1K03193</strain>
    </source>
</reference>
<dbReference type="PANTHER" id="PTHR42693">
    <property type="entry name" value="ARYLSULFATASE FAMILY MEMBER"/>
    <property type="match status" value="1"/>
</dbReference>
<dbReference type="SUPFAM" id="SSF53649">
    <property type="entry name" value="Alkaline phosphatase-like"/>
    <property type="match status" value="1"/>
</dbReference>